<dbReference type="GO" id="GO:0004519">
    <property type="term" value="F:endonuclease activity"/>
    <property type="evidence" value="ECO:0007669"/>
    <property type="project" value="UniProtKB-KW"/>
</dbReference>
<evidence type="ECO:0000313" key="5">
    <source>
        <dbReference type="EMBL" id="PVD36461.1"/>
    </source>
</evidence>
<evidence type="ECO:0000256" key="2">
    <source>
        <dbReference type="ARBA" id="ARBA00022759"/>
    </source>
</evidence>
<dbReference type="SUPFAM" id="SSF52980">
    <property type="entry name" value="Restriction endonuclease-like"/>
    <property type="match status" value="1"/>
</dbReference>
<evidence type="ECO:0000256" key="4">
    <source>
        <dbReference type="ARBA" id="ARBA00022839"/>
    </source>
</evidence>
<dbReference type="AlphaFoldDB" id="A0A2T7PSR0"/>
<keyword evidence="3" id="KW-0378">Hydrolase</keyword>
<name>A0A2T7PSR0_POMCA</name>
<keyword evidence="4" id="KW-0269">Exonuclease</keyword>
<dbReference type="Gene3D" id="3.90.320.10">
    <property type="match status" value="1"/>
</dbReference>
<gene>
    <name evidence="5" type="ORF">C0Q70_03445</name>
</gene>
<keyword evidence="1" id="KW-0540">Nuclease</keyword>
<dbReference type="Proteomes" id="UP000245119">
    <property type="component" value="Linkage Group LG2"/>
</dbReference>
<dbReference type="GO" id="GO:0006281">
    <property type="term" value="P:DNA repair"/>
    <property type="evidence" value="ECO:0007669"/>
    <property type="project" value="UniProtKB-ARBA"/>
</dbReference>
<dbReference type="InterPro" id="IPR011335">
    <property type="entry name" value="Restrct_endonuc-II-like"/>
</dbReference>
<dbReference type="GO" id="GO:0004527">
    <property type="term" value="F:exonuclease activity"/>
    <property type="evidence" value="ECO:0007669"/>
    <property type="project" value="UniProtKB-KW"/>
</dbReference>
<accession>A0A2T7PSR0</accession>
<keyword evidence="2" id="KW-0255">Endonuclease</keyword>
<comment type="caution">
    <text evidence="5">The sequence shown here is derived from an EMBL/GenBank/DDBJ whole genome shotgun (WGS) entry which is preliminary data.</text>
</comment>
<reference evidence="5 6" key="1">
    <citation type="submission" date="2018-04" db="EMBL/GenBank/DDBJ databases">
        <title>The genome of golden apple snail Pomacea canaliculata provides insight into stress tolerance and invasive adaptation.</title>
        <authorList>
            <person name="Liu C."/>
            <person name="Liu B."/>
            <person name="Ren Y."/>
            <person name="Zhang Y."/>
            <person name="Wang H."/>
            <person name="Li S."/>
            <person name="Jiang F."/>
            <person name="Yin L."/>
            <person name="Zhang G."/>
            <person name="Qian W."/>
            <person name="Fan W."/>
        </authorList>
    </citation>
    <scope>NUCLEOTIDE SEQUENCE [LARGE SCALE GENOMIC DNA]</scope>
    <source>
        <strain evidence="5">SZHN2017</strain>
        <tissue evidence="5">Muscle</tissue>
    </source>
</reference>
<evidence type="ECO:0000256" key="3">
    <source>
        <dbReference type="ARBA" id="ARBA00022801"/>
    </source>
</evidence>
<dbReference type="InterPro" id="IPR011604">
    <property type="entry name" value="PDDEXK-like_dom_sf"/>
</dbReference>
<protein>
    <submittedName>
        <fullName evidence="5">Uncharacterized protein</fullName>
    </submittedName>
</protein>
<dbReference type="Pfam" id="PF01771">
    <property type="entry name" value="Viral_alk_exo"/>
    <property type="match status" value="1"/>
</dbReference>
<dbReference type="InterPro" id="IPR034720">
    <property type="entry name" value="Viral_alk_exo"/>
</dbReference>
<proteinExistence type="predicted"/>
<evidence type="ECO:0000256" key="1">
    <source>
        <dbReference type="ARBA" id="ARBA00022722"/>
    </source>
</evidence>
<organism evidence="5 6">
    <name type="scientific">Pomacea canaliculata</name>
    <name type="common">Golden apple snail</name>
    <dbReference type="NCBI Taxonomy" id="400727"/>
    <lineage>
        <taxon>Eukaryota</taxon>
        <taxon>Metazoa</taxon>
        <taxon>Spiralia</taxon>
        <taxon>Lophotrochozoa</taxon>
        <taxon>Mollusca</taxon>
        <taxon>Gastropoda</taxon>
        <taxon>Caenogastropoda</taxon>
        <taxon>Architaenioglossa</taxon>
        <taxon>Ampullarioidea</taxon>
        <taxon>Ampullariidae</taxon>
        <taxon>Pomacea</taxon>
    </lineage>
</organism>
<evidence type="ECO:0000313" key="6">
    <source>
        <dbReference type="Proteomes" id="UP000245119"/>
    </source>
</evidence>
<sequence>MPSPESVRITTFHSTAMMPFSISHSAKSVVIERDTRLQSNCPLWHKLRQHRITASVVADVSQKGRKSCSSIEGMLTAAGSSSAVAGSVSVVVGSASAVAGSESAVAGSASTLHYIQSVFDMRG</sequence>
<keyword evidence="6" id="KW-1185">Reference proteome</keyword>
<dbReference type="EMBL" id="PZQS01000002">
    <property type="protein sequence ID" value="PVD36461.1"/>
    <property type="molecule type" value="Genomic_DNA"/>
</dbReference>